<proteinExistence type="predicted"/>
<reference evidence="1" key="1">
    <citation type="submission" date="2022-10" db="EMBL/GenBank/DDBJ databases">
        <title>The complete genomes of actinobacterial strains from the NBC collection.</title>
        <authorList>
            <person name="Joergensen T.S."/>
            <person name="Alvarez Arevalo M."/>
            <person name="Sterndorff E.B."/>
            <person name="Faurdal D."/>
            <person name="Vuksanovic O."/>
            <person name="Mourched A.-S."/>
            <person name="Charusanti P."/>
            <person name="Shaw S."/>
            <person name="Blin K."/>
            <person name="Weber T."/>
        </authorList>
    </citation>
    <scope>NUCLEOTIDE SEQUENCE</scope>
    <source>
        <strain evidence="1">NBC_00008</strain>
    </source>
</reference>
<dbReference type="EMBL" id="CP108313">
    <property type="protein sequence ID" value="WTW70519.1"/>
    <property type="molecule type" value="Genomic_DNA"/>
</dbReference>
<name>A0AAU2VT54_9ACTN</name>
<sequence length="454" mass="49074">MSHMLCDASELDLLGFGDVQVDELRFETADDIDDLVLVGPAGRLFIQAKNTISLSADPTSDFGSVLAQFVGQYVGDNRPGDVYVLATSIEASANVRKVLRKLTEAARLNGAGSKTSPLTKGEKDVLQKTEAVISSHYQAVAGTPIPPADIHRILARMRICSLDIREGGALESAVLLMLGSKAVVPPRLLWGALIAFSVSLARDRLTLSAAGLRERMGRYVSKPSNVDGTYDGVASELFTKDLLSGLSYGREVVLVRDPFEGCDFLITDVRRFDDTGARCVKFSEGHVELAQGERWELVGRWATYAGLERYMDRHLDEYQETRLVVAPSNFADDPNGDLAALAHGAQCASLASGIETPSCAGTAATPSRKTERPWSKWTRRACQVEVDEEGVPADVGLVHEFMLHFHGPLPRRNRCSHFPGERAAAKLRLQRVAGCGSGGTVSCFQPALSTGQLG</sequence>
<organism evidence="1">
    <name type="scientific">Streptomyces sp. NBC_00008</name>
    <dbReference type="NCBI Taxonomy" id="2903610"/>
    <lineage>
        <taxon>Bacteria</taxon>
        <taxon>Bacillati</taxon>
        <taxon>Actinomycetota</taxon>
        <taxon>Actinomycetes</taxon>
        <taxon>Kitasatosporales</taxon>
        <taxon>Streptomycetaceae</taxon>
        <taxon>Streptomyces</taxon>
    </lineage>
</organism>
<evidence type="ECO:0000313" key="1">
    <source>
        <dbReference type="EMBL" id="WTW70519.1"/>
    </source>
</evidence>
<protein>
    <submittedName>
        <fullName evidence="1">Uncharacterized protein</fullName>
    </submittedName>
</protein>
<dbReference type="AlphaFoldDB" id="A0AAU2VT54"/>
<gene>
    <name evidence="1" type="ORF">OG398_20745</name>
</gene>
<accession>A0AAU2VT54</accession>